<dbReference type="GO" id="GO:0045436">
    <property type="term" value="F:lycopene beta cyclase activity"/>
    <property type="evidence" value="ECO:0007669"/>
    <property type="project" value="UniProtKB-ARBA"/>
</dbReference>
<dbReference type="GeneID" id="37044616"/>
<evidence type="ECO:0000256" key="14">
    <source>
        <dbReference type="ARBA" id="ARBA00023136"/>
    </source>
</evidence>
<evidence type="ECO:0000256" key="10">
    <source>
        <dbReference type="ARBA" id="ARBA00022679"/>
    </source>
</evidence>
<evidence type="ECO:0000256" key="7">
    <source>
        <dbReference type="ARBA" id="ARBA00012242"/>
    </source>
</evidence>
<evidence type="ECO:0000256" key="6">
    <source>
        <dbReference type="ARBA" id="ARBA00008406"/>
    </source>
</evidence>
<keyword evidence="11 19" id="KW-0812">Transmembrane</keyword>
<evidence type="ECO:0000256" key="15">
    <source>
        <dbReference type="ARBA" id="ARBA00023235"/>
    </source>
</evidence>
<evidence type="ECO:0000256" key="19">
    <source>
        <dbReference type="SAM" id="Phobius"/>
    </source>
</evidence>
<dbReference type="Gene3D" id="1.10.600.10">
    <property type="entry name" value="Farnesyl Diphosphate Synthase"/>
    <property type="match status" value="1"/>
</dbReference>
<sequence>MSRSTTTLALGGLAITLSACLSSLSSAQDTPRPVSVDAPCKLHYTRFHLLITVPPLCLLYLASRPFSTSLDHAKLVLLPIIAFVWTTPWDNELVRNGAWWYPKTCVLARIGYVPVEEYAFFIIQSLMTTLLTSLVTRWSSPACHPRRVSRLAVATVPALAFLAAIFSLFSPGGFDNRYYLSMIVWWAAVPLLLLWWGTARSWSGMLGRPKGLVWLACLLLPTVYLCSADVYALRRGTWHIAESKSLGIFAVPDLPIEEAFFFFVTNLILISASFAFDRVIYECRRRTLSDSRANATPLSPSFMPLNLESILQLWHSFVELDQDRSSKGKEAEASLRAAKAKEHAVKILLRASKSFHAAAKLLPWDLREDLSCLYALARAMDDYVDDPCTSGDRQPTPDGRSRIAMLRTLVEATFDPNASRTDIEKRLQHFSDDALGTSSARHRIDLITSALAVCDLRFIVPVSLWQELIDGYAIDLGEDTSGSSQFTTFEHQAHYAQCVAGSIGEMCTRVVLARSGVLVSRDYKVSRVLEKEAMLKIKSRQRESLKLPSLTISKGAKPMAPEVVAEILKDARAMGVSLQLVNIARDVVKDSLELRRCYLVVTKADDWIRQGLTQGHLALQHQTKEEEQVETLLTAGETLVTMDEIYARKLELLDVAQALFAATYPTIAKIPSAPARSGLRAACSVYAAIADVIRREGPAGCEGRSRSSNWERAKVAFRAVYCL</sequence>
<evidence type="ECO:0000256" key="2">
    <source>
        <dbReference type="ARBA" id="ARBA00004141"/>
    </source>
</evidence>
<comment type="catalytic activity">
    <reaction evidence="17">
        <text>gamma-carotene = all-trans-beta-carotene</text>
        <dbReference type="Rhea" id="RHEA:32239"/>
        <dbReference type="ChEBI" id="CHEBI:17579"/>
        <dbReference type="ChEBI" id="CHEBI:27740"/>
        <dbReference type="EC" id="5.5.1.19"/>
    </reaction>
</comment>
<comment type="pathway">
    <text evidence="3">Carotenoid biosynthesis; beta-carotene biosynthesis.</text>
</comment>
<comment type="similarity">
    <text evidence="6">In the C-terminal section; belongs to the phytoene/squalene synthase family.</text>
</comment>
<evidence type="ECO:0000256" key="9">
    <source>
        <dbReference type="ARBA" id="ARBA00018909"/>
    </source>
</evidence>
<dbReference type="PANTHER" id="PTHR31480">
    <property type="entry name" value="BIFUNCTIONAL LYCOPENE CYCLASE/PHYTOENE SYNTHASE"/>
    <property type="match status" value="1"/>
</dbReference>
<keyword evidence="12" id="KW-0125">Carotenoid biosynthesis</keyword>
<dbReference type="UniPathway" id="UPA00802"/>
<keyword evidence="10" id="KW-0808">Transferase</keyword>
<feature type="signal peptide" evidence="20">
    <location>
        <begin position="1"/>
        <end position="27"/>
    </location>
</feature>
<proteinExistence type="inferred from homology"/>
<dbReference type="SUPFAM" id="SSF48576">
    <property type="entry name" value="Terpenoid synthases"/>
    <property type="match status" value="2"/>
</dbReference>
<protein>
    <recommendedName>
        <fullName evidence="9">Bifunctional lycopene cyclase/phytoene synthase</fullName>
        <ecNumber evidence="8">2.5.1.32</ecNumber>
        <ecNumber evidence="7">5.5.1.19</ecNumber>
    </recommendedName>
</protein>
<dbReference type="InterPro" id="IPR008949">
    <property type="entry name" value="Isoprenoid_synthase_dom_sf"/>
</dbReference>
<dbReference type="EC" id="2.5.1.32" evidence="8"/>
<dbReference type="OrthoDB" id="6600518at2759"/>
<keyword evidence="20" id="KW-0732">Signal</keyword>
<comment type="pathway">
    <text evidence="4">Carotenoid biosynthesis; phytoene biosynthesis; all-trans-phytoene from geranylgeranyl diphosphate: step 1/1.</text>
</comment>
<evidence type="ECO:0000256" key="13">
    <source>
        <dbReference type="ARBA" id="ARBA00022989"/>
    </source>
</evidence>
<feature type="transmembrane region" description="Helical" evidence="19">
    <location>
        <begin position="178"/>
        <end position="199"/>
    </location>
</feature>
<dbReference type="EMBL" id="KZ819640">
    <property type="protein sequence ID" value="PWN87346.1"/>
    <property type="molecule type" value="Genomic_DNA"/>
</dbReference>
<dbReference type="GO" id="GO:0016740">
    <property type="term" value="F:transferase activity"/>
    <property type="evidence" value="ECO:0007669"/>
    <property type="project" value="UniProtKB-KW"/>
</dbReference>
<feature type="transmembrane region" description="Helical" evidence="19">
    <location>
        <begin position="43"/>
        <end position="61"/>
    </location>
</feature>
<organism evidence="21 22">
    <name type="scientific">Acaromyces ingoldii</name>
    <dbReference type="NCBI Taxonomy" id="215250"/>
    <lineage>
        <taxon>Eukaryota</taxon>
        <taxon>Fungi</taxon>
        <taxon>Dikarya</taxon>
        <taxon>Basidiomycota</taxon>
        <taxon>Ustilaginomycotina</taxon>
        <taxon>Exobasidiomycetes</taxon>
        <taxon>Exobasidiales</taxon>
        <taxon>Cryptobasidiaceae</taxon>
        <taxon>Acaromyces</taxon>
    </lineage>
</organism>
<comment type="subcellular location">
    <subcellularLocation>
        <location evidence="2">Membrane</location>
        <topology evidence="2">Multi-pass membrane protein</topology>
    </subcellularLocation>
</comment>
<evidence type="ECO:0000256" key="20">
    <source>
        <dbReference type="SAM" id="SignalP"/>
    </source>
</evidence>
<feature type="transmembrane region" description="Helical" evidence="19">
    <location>
        <begin position="259"/>
        <end position="276"/>
    </location>
</feature>
<dbReference type="InParanoid" id="A0A316YCW3"/>
<keyword evidence="16" id="KW-0511">Multifunctional enzyme</keyword>
<dbReference type="PROSITE" id="PS51257">
    <property type="entry name" value="PROKAR_LIPOPROTEIN"/>
    <property type="match status" value="1"/>
</dbReference>
<feature type="transmembrane region" description="Helical" evidence="19">
    <location>
        <begin position="118"/>
        <end position="139"/>
    </location>
</feature>
<evidence type="ECO:0000256" key="8">
    <source>
        <dbReference type="ARBA" id="ARBA00012396"/>
    </source>
</evidence>
<keyword evidence="22" id="KW-1185">Reference proteome</keyword>
<evidence type="ECO:0000256" key="11">
    <source>
        <dbReference type="ARBA" id="ARBA00022692"/>
    </source>
</evidence>
<evidence type="ECO:0000256" key="17">
    <source>
        <dbReference type="ARBA" id="ARBA00029313"/>
    </source>
</evidence>
<dbReference type="NCBIfam" id="TIGR03462">
    <property type="entry name" value="CarR_dom_SF"/>
    <property type="match status" value="2"/>
</dbReference>
<feature type="transmembrane region" description="Helical" evidence="19">
    <location>
        <begin position="73"/>
        <end position="89"/>
    </location>
</feature>
<feature type="transmembrane region" description="Helical" evidence="19">
    <location>
        <begin position="211"/>
        <end position="233"/>
    </location>
</feature>
<evidence type="ECO:0000256" key="12">
    <source>
        <dbReference type="ARBA" id="ARBA00022746"/>
    </source>
</evidence>
<reference evidence="21 22" key="1">
    <citation type="journal article" date="2018" name="Mol. Biol. Evol.">
        <title>Broad Genomic Sampling Reveals a Smut Pathogenic Ancestry of the Fungal Clade Ustilaginomycotina.</title>
        <authorList>
            <person name="Kijpornyongpan T."/>
            <person name="Mondo S.J."/>
            <person name="Barry K."/>
            <person name="Sandor L."/>
            <person name="Lee J."/>
            <person name="Lipzen A."/>
            <person name="Pangilinan J."/>
            <person name="LaButti K."/>
            <person name="Hainaut M."/>
            <person name="Henrissat B."/>
            <person name="Grigoriev I.V."/>
            <person name="Spatafora J.W."/>
            <person name="Aime M.C."/>
        </authorList>
    </citation>
    <scope>NUCLEOTIDE SEQUENCE [LARGE SCALE GENOMIC DNA]</scope>
    <source>
        <strain evidence="21 22">MCA 4198</strain>
    </source>
</reference>
<dbReference type="SFLD" id="SFLDG01018">
    <property type="entry name" value="Squalene/Phytoene_Synthase_Lik"/>
    <property type="match status" value="1"/>
</dbReference>
<evidence type="ECO:0000256" key="5">
    <source>
        <dbReference type="ARBA" id="ARBA00008247"/>
    </source>
</evidence>
<gene>
    <name evidence="21" type="ORF">FA10DRAFT_269307</name>
</gene>
<dbReference type="GO" id="GO:0016117">
    <property type="term" value="P:carotenoid biosynthetic process"/>
    <property type="evidence" value="ECO:0007669"/>
    <property type="project" value="UniProtKB-KW"/>
</dbReference>
<dbReference type="InterPro" id="IPR017825">
    <property type="entry name" value="Lycopene_cyclase_dom"/>
</dbReference>
<evidence type="ECO:0000256" key="1">
    <source>
        <dbReference type="ARBA" id="ARBA00001805"/>
    </source>
</evidence>
<name>A0A316YCW3_9BASI</name>
<comment type="catalytic activity">
    <reaction evidence="1">
        <text>2 (2E,6E,10E)-geranylgeranyl diphosphate = 15-cis-phytoene + 2 diphosphate</text>
        <dbReference type="Rhea" id="RHEA:34475"/>
        <dbReference type="ChEBI" id="CHEBI:27787"/>
        <dbReference type="ChEBI" id="CHEBI:33019"/>
        <dbReference type="ChEBI" id="CHEBI:58756"/>
        <dbReference type="EC" id="2.5.1.32"/>
    </reaction>
</comment>
<comment type="catalytic activity">
    <reaction evidence="18">
        <text>all-trans-lycopene = gamma-carotene</text>
        <dbReference type="Rhea" id="RHEA:32219"/>
        <dbReference type="ChEBI" id="CHEBI:15948"/>
        <dbReference type="ChEBI" id="CHEBI:27740"/>
        <dbReference type="EC" id="5.5.1.19"/>
    </reaction>
</comment>
<evidence type="ECO:0000313" key="22">
    <source>
        <dbReference type="Proteomes" id="UP000245768"/>
    </source>
</evidence>
<dbReference type="GO" id="GO:0016020">
    <property type="term" value="C:membrane"/>
    <property type="evidence" value="ECO:0007669"/>
    <property type="project" value="UniProtKB-SubCell"/>
</dbReference>
<dbReference type="UniPathway" id="UPA00799">
    <property type="reaction ID" value="UER00773"/>
</dbReference>
<dbReference type="STRING" id="215250.A0A316YCW3"/>
<dbReference type="GO" id="GO:0016872">
    <property type="term" value="F:intramolecular lyase activity"/>
    <property type="evidence" value="ECO:0007669"/>
    <property type="project" value="InterPro"/>
</dbReference>
<dbReference type="EC" id="5.5.1.19" evidence="7"/>
<dbReference type="InterPro" id="IPR002060">
    <property type="entry name" value="Squ/phyt_synthse"/>
</dbReference>
<feature type="transmembrane region" description="Helical" evidence="19">
    <location>
        <begin position="151"/>
        <end position="172"/>
    </location>
</feature>
<evidence type="ECO:0000256" key="18">
    <source>
        <dbReference type="ARBA" id="ARBA00029335"/>
    </source>
</evidence>
<keyword evidence="13 19" id="KW-1133">Transmembrane helix</keyword>
<evidence type="ECO:0000256" key="16">
    <source>
        <dbReference type="ARBA" id="ARBA00023268"/>
    </source>
</evidence>
<accession>A0A316YCW3</accession>
<dbReference type="Pfam" id="PF00494">
    <property type="entry name" value="SQS_PSY"/>
    <property type="match status" value="1"/>
</dbReference>
<evidence type="ECO:0000256" key="4">
    <source>
        <dbReference type="ARBA" id="ARBA00005172"/>
    </source>
</evidence>
<dbReference type="AlphaFoldDB" id="A0A316YCW3"/>
<keyword evidence="15" id="KW-0413">Isomerase</keyword>
<evidence type="ECO:0000313" key="21">
    <source>
        <dbReference type="EMBL" id="PWN87346.1"/>
    </source>
</evidence>
<dbReference type="RefSeq" id="XP_025374544.1">
    <property type="nucleotide sequence ID" value="XM_025522700.1"/>
</dbReference>
<feature type="chain" id="PRO_5016390215" description="Bifunctional lycopene cyclase/phytoene synthase" evidence="20">
    <location>
        <begin position="28"/>
        <end position="723"/>
    </location>
</feature>
<keyword evidence="14 19" id="KW-0472">Membrane</keyword>
<dbReference type="SFLD" id="SFLDS00005">
    <property type="entry name" value="Isoprenoid_Synthase_Type_I"/>
    <property type="match status" value="1"/>
</dbReference>
<comment type="similarity">
    <text evidence="5">In the N-terminal section; belongs to the lycopene beta-cyclase family.</text>
</comment>
<dbReference type="Proteomes" id="UP000245768">
    <property type="component" value="Unassembled WGS sequence"/>
</dbReference>
<evidence type="ECO:0000256" key="3">
    <source>
        <dbReference type="ARBA" id="ARBA00005089"/>
    </source>
</evidence>